<dbReference type="SUPFAM" id="SSF54637">
    <property type="entry name" value="Thioesterase/thiol ester dehydrase-isomerase"/>
    <property type="match status" value="1"/>
</dbReference>
<evidence type="ECO:0000313" key="2">
    <source>
        <dbReference type="Proteomes" id="UP000619238"/>
    </source>
</evidence>
<protein>
    <submittedName>
        <fullName evidence="1">DUF4442 domain-containing protein</fullName>
    </submittedName>
</protein>
<proteinExistence type="predicted"/>
<dbReference type="RefSeq" id="WP_187560832.1">
    <property type="nucleotide sequence ID" value="NZ_JACGWS010000002.1"/>
</dbReference>
<organism evidence="1 2">
    <name type="scientific">Kordia aestuariivivens</name>
    <dbReference type="NCBI Taxonomy" id="2759037"/>
    <lineage>
        <taxon>Bacteria</taxon>
        <taxon>Pseudomonadati</taxon>
        <taxon>Bacteroidota</taxon>
        <taxon>Flavobacteriia</taxon>
        <taxon>Flavobacteriales</taxon>
        <taxon>Flavobacteriaceae</taxon>
        <taxon>Kordia</taxon>
    </lineage>
</organism>
<gene>
    <name evidence="1" type="ORF">H2O64_03880</name>
</gene>
<name>A0ABR7Q5F2_9FLAO</name>
<accession>A0ABR7Q5F2</accession>
<dbReference type="Pfam" id="PF14539">
    <property type="entry name" value="DUF4442"/>
    <property type="match status" value="1"/>
</dbReference>
<evidence type="ECO:0000313" key="1">
    <source>
        <dbReference type="EMBL" id="MBC8753794.1"/>
    </source>
</evidence>
<keyword evidence="2" id="KW-1185">Reference proteome</keyword>
<dbReference type="Gene3D" id="3.10.129.10">
    <property type="entry name" value="Hotdog Thioesterase"/>
    <property type="match status" value="1"/>
</dbReference>
<dbReference type="InterPro" id="IPR027961">
    <property type="entry name" value="DUF4442"/>
</dbReference>
<dbReference type="EMBL" id="JACGWS010000002">
    <property type="protein sequence ID" value="MBC8753794.1"/>
    <property type="molecule type" value="Genomic_DNA"/>
</dbReference>
<dbReference type="Proteomes" id="UP000619238">
    <property type="component" value="Unassembled WGS sequence"/>
</dbReference>
<reference evidence="1 2" key="1">
    <citation type="submission" date="2020-07" db="EMBL/GenBank/DDBJ databases">
        <title>Description of Kordia aestuariivivens sp. nov., isolated from a tidal flat.</title>
        <authorList>
            <person name="Park S."/>
            <person name="Yoon J.-H."/>
        </authorList>
    </citation>
    <scope>NUCLEOTIDE SEQUENCE [LARGE SCALE GENOMIC DNA]</scope>
    <source>
        <strain evidence="1 2">YSTF-M3</strain>
    </source>
</reference>
<dbReference type="InterPro" id="IPR029069">
    <property type="entry name" value="HotDog_dom_sf"/>
</dbReference>
<comment type="caution">
    <text evidence="1">The sequence shown here is derived from an EMBL/GenBank/DDBJ whole genome shotgun (WGS) entry which is preliminary data.</text>
</comment>
<sequence length="155" mass="17328">MAKKITPSKINTFLIFKLPSAYFSGVRLKEINDESAIVTVKHRWINQNPFKSLYWATQGMASELATGVLVIQEIETSGEKISMLVRSQKGTFTKKATGRIQFVCKDGLKVRKAIENAIATGEGQSLTLYAEGFDEAGESVSNFEYEWGIKLKKKK</sequence>